<dbReference type="RefSeq" id="WP_012224726.1">
    <property type="nucleotide sequence ID" value="NZ_HG422565.1"/>
</dbReference>
<comment type="caution">
    <text evidence="2">The sequence shown here is derived from an EMBL/GenBank/DDBJ whole genome shotgun (WGS) entry which is preliminary data.</text>
</comment>
<accession>R4Z2S5</accession>
<dbReference type="STRING" id="1229780.BN381_140047"/>
<evidence type="ECO:0000313" key="3">
    <source>
        <dbReference type="Proteomes" id="UP000018291"/>
    </source>
</evidence>
<dbReference type="AlphaFoldDB" id="R4Z2S5"/>
<evidence type="ECO:0000256" key="1">
    <source>
        <dbReference type="SAM" id="MobiDB-lite"/>
    </source>
</evidence>
<evidence type="ECO:0000313" key="2">
    <source>
        <dbReference type="EMBL" id="CCM62882.1"/>
    </source>
</evidence>
<protein>
    <submittedName>
        <fullName evidence="2">Uncharacterized protein</fullName>
    </submittedName>
</protein>
<proteinExistence type="predicted"/>
<organism evidence="2 3">
    <name type="scientific">Candidatus Neomicrothrix parvicella RN1</name>
    <dbReference type="NCBI Taxonomy" id="1229780"/>
    <lineage>
        <taxon>Bacteria</taxon>
        <taxon>Bacillati</taxon>
        <taxon>Actinomycetota</taxon>
        <taxon>Acidimicrobiia</taxon>
        <taxon>Acidimicrobiales</taxon>
        <taxon>Microthrixaceae</taxon>
        <taxon>Candidatus Neomicrothrix</taxon>
    </lineage>
</organism>
<sequence>MNPSAVLLIAMVSWFILVAGTAAAALTVLVRHNRPVPSQRSSAPVWWLAAPTPSAYLHRRVVRSARGVQRARAMRHRHGGPTVVDELAARFEEQAVALDDRLALAATLPRRERRNELVAVHVRVRRAEEVAAEVSRAYSDEPALPGDGGDPLEQVADDLTVLSEARRVVNDVSRNAQPAPPRS</sequence>
<keyword evidence="3" id="KW-1185">Reference proteome</keyword>
<feature type="region of interest" description="Disordered" evidence="1">
    <location>
        <begin position="135"/>
        <end position="154"/>
    </location>
</feature>
<dbReference type="HOGENOM" id="CLU_1472649_0_0_11"/>
<dbReference type="Proteomes" id="UP000018291">
    <property type="component" value="Unassembled WGS sequence"/>
</dbReference>
<name>R4Z2S5_9ACTN</name>
<reference evidence="2 3" key="1">
    <citation type="journal article" date="2013" name="ISME J.">
        <title>Metabolic model for the filamentous 'Candidatus Microthrix parvicella' based on genomic and metagenomic analyses.</title>
        <authorList>
            <person name="Jon McIlroy S."/>
            <person name="Kristiansen R."/>
            <person name="Albertsen M."/>
            <person name="Michael Karst S."/>
            <person name="Rossetti S."/>
            <person name="Lund Nielsen J."/>
            <person name="Tandoi V."/>
            <person name="James Seviour R."/>
            <person name="Nielsen P.H."/>
        </authorList>
    </citation>
    <scope>NUCLEOTIDE SEQUENCE [LARGE SCALE GENOMIC DNA]</scope>
    <source>
        <strain evidence="2 3">RN1</strain>
    </source>
</reference>
<dbReference type="EMBL" id="CANL01000006">
    <property type="protein sequence ID" value="CCM62882.1"/>
    <property type="molecule type" value="Genomic_DNA"/>
</dbReference>
<gene>
    <name evidence="2" type="ORF">BN381_140047</name>
</gene>